<reference evidence="2 3" key="1">
    <citation type="journal article" date="2018" name="Nat. Genet.">
        <title>The Rosa genome provides new insights in the design of modern roses.</title>
        <authorList>
            <person name="Bendahmane M."/>
        </authorList>
    </citation>
    <scope>NUCLEOTIDE SEQUENCE [LARGE SCALE GENOMIC DNA]</scope>
    <source>
        <strain evidence="3">cv. Old Blush</strain>
    </source>
</reference>
<evidence type="ECO:0000313" key="3">
    <source>
        <dbReference type="Proteomes" id="UP000238479"/>
    </source>
</evidence>
<comment type="caution">
    <text evidence="2">The sequence shown here is derived from an EMBL/GenBank/DDBJ whole genome shotgun (WGS) entry which is preliminary data.</text>
</comment>
<dbReference type="EMBL" id="PDCK01000039">
    <property type="protein sequence ID" value="PRQ59489.1"/>
    <property type="molecule type" value="Genomic_DNA"/>
</dbReference>
<proteinExistence type="predicted"/>
<accession>A0A2P6SLE7</accession>
<dbReference type="Gramene" id="PRQ59489">
    <property type="protein sequence ID" value="PRQ59489"/>
    <property type="gene ID" value="RchiOBHm_Chr1g0370751"/>
</dbReference>
<keyword evidence="3" id="KW-1185">Reference proteome</keyword>
<dbReference type="Proteomes" id="UP000238479">
    <property type="component" value="Chromosome 1"/>
</dbReference>
<keyword evidence="1" id="KW-0175">Coiled coil</keyword>
<gene>
    <name evidence="2" type="ORF">RchiOBHm_Chr1g0370751</name>
</gene>
<dbReference type="AlphaFoldDB" id="A0A2P6SLE7"/>
<organism evidence="2 3">
    <name type="scientific">Rosa chinensis</name>
    <name type="common">China rose</name>
    <dbReference type="NCBI Taxonomy" id="74649"/>
    <lineage>
        <taxon>Eukaryota</taxon>
        <taxon>Viridiplantae</taxon>
        <taxon>Streptophyta</taxon>
        <taxon>Embryophyta</taxon>
        <taxon>Tracheophyta</taxon>
        <taxon>Spermatophyta</taxon>
        <taxon>Magnoliopsida</taxon>
        <taxon>eudicotyledons</taxon>
        <taxon>Gunneridae</taxon>
        <taxon>Pentapetalae</taxon>
        <taxon>rosids</taxon>
        <taxon>fabids</taxon>
        <taxon>Rosales</taxon>
        <taxon>Rosaceae</taxon>
        <taxon>Rosoideae</taxon>
        <taxon>Rosoideae incertae sedis</taxon>
        <taxon>Rosa</taxon>
    </lineage>
</organism>
<name>A0A2P6SLE7_ROSCH</name>
<feature type="coiled-coil region" evidence="1">
    <location>
        <begin position="7"/>
        <end position="37"/>
    </location>
</feature>
<evidence type="ECO:0000256" key="1">
    <source>
        <dbReference type="SAM" id="Coils"/>
    </source>
</evidence>
<protein>
    <submittedName>
        <fullName evidence="2">Uncharacterized protein</fullName>
    </submittedName>
</protein>
<sequence length="70" mass="8146">MEYRKLLMEEKQKNKELSDEVERLQQLQEELISSRLKDTKDAQLCITTAGGHVSRETTKHTKRTGGEKDK</sequence>
<evidence type="ECO:0000313" key="2">
    <source>
        <dbReference type="EMBL" id="PRQ59489.1"/>
    </source>
</evidence>